<dbReference type="STRING" id="133385.A0A2T9Y1L3"/>
<organism evidence="5 6">
    <name type="scientific">Smittium simulii</name>
    <dbReference type="NCBI Taxonomy" id="133385"/>
    <lineage>
        <taxon>Eukaryota</taxon>
        <taxon>Fungi</taxon>
        <taxon>Fungi incertae sedis</taxon>
        <taxon>Zoopagomycota</taxon>
        <taxon>Kickxellomycotina</taxon>
        <taxon>Harpellomycetes</taxon>
        <taxon>Harpellales</taxon>
        <taxon>Legeriomycetaceae</taxon>
        <taxon>Smittium</taxon>
    </lineage>
</organism>
<dbReference type="AlphaFoldDB" id="A0A2T9Y1L3"/>
<gene>
    <name evidence="5" type="ORF">BB561_006774</name>
</gene>
<keyword evidence="3" id="KW-0808">Transferase</keyword>
<evidence type="ECO:0008006" key="7">
    <source>
        <dbReference type="Google" id="ProtNLM"/>
    </source>
</evidence>
<comment type="caution">
    <text evidence="5">The sequence shown here is derived from an EMBL/GenBank/DDBJ whole genome shotgun (WGS) entry which is preliminary data.</text>
</comment>
<dbReference type="PANTHER" id="PTHR14614">
    <property type="entry name" value="HEPATOCELLULAR CARCINOMA-ASSOCIATED ANTIGEN"/>
    <property type="match status" value="1"/>
</dbReference>
<dbReference type="Proteomes" id="UP000245383">
    <property type="component" value="Unassembled WGS sequence"/>
</dbReference>
<evidence type="ECO:0000313" key="6">
    <source>
        <dbReference type="Proteomes" id="UP000245383"/>
    </source>
</evidence>
<dbReference type="InterPro" id="IPR029063">
    <property type="entry name" value="SAM-dependent_MTases_sf"/>
</dbReference>
<dbReference type="InterPro" id="IPR025784">
    <property type="entry name" value="EFM7"/>
</dbReference>
<dbReference type="PANTHER" id="PTHR14614:SF10">
    <property type="entry name" value="PROTEIN N-TERMINAL AND LYSINE N-METHYLTRANSFERASE EFM7"/>
    <property type="match status" value="1"/>
</dbReference>
<dbReference type="PROSITE" id="PS51560">
    <property type="entry name" value="SAM_MT_NNT1"/>
    <property type="match status" value="1"/>
</dbReference>
<evidence type="ECO:0000256" key="2">
    <source>
        <dbReference type="ARBA" id="ARBA00022603"/>
    </source>
</evidence>
<reference evidence="5 6" key="1">
    <citation type="journal article" date="2018" name="MBio">
        <title>Comparative Genomics Reveals the Core Gene Toolbox for the Fungus-Insect Symbiosis.</title>
        <authorList>
            <person name="Wang Y."/>
            <person name="Stata M."/>
            <person name="Wang W."/>
            <person name="Stajich J.E."/>
            <person name="White M.M."/>
            <person name="Moncalvo J.M."/>
        </authorList>
    </citation>
    <scope>NUCLEOTIDE SEQUENCE [LARGE SCALE GENOMIC DNA]</scope>
    <source>
        <strain evidence="5 6">SWE-8-4</strain>
    </source>
</reference>
<keyword evidence="6" id="KW-1185">Reference proteome</keyword>
<dbReference type="SUPFAM" id="SSF53335">
    <property type="entry name" value="S-adenosyl-L-methionine-dependent methyltransferases"/>
    <property type="match status" value="1"/>
</dbReference>
<dbReference type="Pfam" id="PF10294">
    <property type="entry name" value="Methyltransf_16"/>
    <property type="match status" value="1"/>
</dbReference>
<dbReference type="GO" id="GO:0005737">
    <property type="term" value="C:cytoplasm"/>
    <property type="evidence" value="ECO:0007669"/>
    <property type="project" value="TreeGrafter"/>
</dbReference>
<dbReference type="OrthoDB" id="46564at2759"/>
<keyword evidence="2" id="KW-0489">Methyltransferase</keyword>
<name>A0A2T9Y1L3_9FUNG</name>
<dbReference type="GO" id="GO:0008168">
    <property type="term" value="F:methyltransferase activity"/>
    <property type="evidence" value="ECO:0007669"/>
    <property type="project" value="UniProtKB-KW"/>
</dbReference>
<dbReference type="GO" id="GO:0032259">
    <property type="term" value="P:methylation"/>
    <property type="evidence" value="ECO:0007669"/>
    <property type="project" value="UniProtKB-KW"/>
</dbReference>
<evidence type="ECO:0000256" key="3">
    <source>
        <dbReference type="ARBA" id="ARBA00022679"/>
    </source>
</evidence>
<sequence>MSNEEQDLTGLFELAEDTQQPPEAPELHEYKLQSPLNGITSLSLTLATKNPLWGHVLTNTAKIMAQYIQEHLIFSPNHSKNVCEVGAGAALPSLVCALMGAHFTLITDYPDTDLILNIQANITRNFSSLKPPPAVKAEGFCWGKSTESFSSMLAPRENYDLLILCDVIFNHSEHRKLLTSCKELLTNNKAGQDTGQALVFFTHHRVRKVEQDLHFFELAKEEFGFKVTKLLEVYTGPLFSDEVGDIKIRGTVHGYKMTL</sequence>
<evidence type="ECO:0000313" key="5">
    <source>
        <dbReference type="EMBL" id="PVU86239.1"/>
    </source>
</evidence>
<keyword evidence="1" id="KW-0963">Cytoplasm</keyword>
<accession>A0A2T9Y1L3</accession>
<keyword evidence="4" id="KW-0949">S-adenosyl-L-methionine</keyword>
<dbReference type="Gene3D" id="3.40.50.150">
    <property type="entry name" value="Vaccinia Virus protein VP39"/>
    <property type="match status" value="1"/>
</dbReference>
<evidence type="ECO:0000256" key="1">
    <source>
        <dbReference type="ARBA" id="ARBA00022490"/>
    </source>
</evidence>
<dbReference type="InterPro" id="IPR019410">
    <property type="entry name" value="Methyltransf_16"/>
</dbReference>
<protein>
    <recommendedName>
        <fullName evidence="7">Elongation factor methyltransferase 7</fullName>
    </recommendedName>
</protein>
<proteinExistence type="predicted"/>
<evidence type="ECO:0000256" key="4">
    <source>
        <dbReference type="ARBA" id="ARBA00022691"/>
    </source>
</evidence>
<dbReference type="EMBL" id="MBFR01000704">
    <property type="protein sequence ID" value="PVU86239.1"/>
    <property type="molecule type" value="Genomic_DNA"/>
</dbReference>